<feature type="domain" description="EGF-like" evidence="2">
    <location>
        <begin position="4"/>
        <end position="42"/>
    </location>
</feature>
<dbReference type="CDD" id="cd00054">
    <property type="entry name" value="EGF_CA"/>
    <property type="match status" value="1"/>
</dbReference>
<evidence type="ECO:0000259" key="2">
    <source>
        <dbReference type="PROSITE" id="PS50026"/>
    </source>
</evidence>
<gene>
    <name evidence="3" type="ORF">AWC38_SpisGene23303</name>
</gene>
<dbReference type="PROSITE" id="PS50026">
    <property type="entry name" value="EGF_3"/>
    <property type="match status" value="1"/>
</dbReference>
<keyword evidence="1" id="KW-0245">EGF-like domain</keyword>
<evidence type="ECO:0000256" key="1">
    <source>
        <dbReference type="PROSITE-ProRule" id="PRU00076"/>
    </source>
</evidence>
<evidence type="ECO:0000313" key="4">
    <source>
        <dbReference type="Proteomes" id="UP000225706"/>
    </source>
</evidence>
<dbReference type="InterPro" id="IPR000742">
    <property type="entry name" value="EGF"/>
</dbReference>
<comment type="caution">
    <text evidence="1">Lacks conserved residue(s) required for the propagation of feature annotation.</text>
</comment>
<name>A0A2B4R2X6_STYPI</name>
<dbReference type="PROSITE" id="PS00022">
    <property type="entry name" value="EGF_1"/>
    <property type="match status" value="1"/>
</dbReference>
<keyword evidence="4" id="KW-1185">Reference proteome</keyword>
<protein>
    <recommendedName>
        <fullName evidence="2">EGF-like domain-containing protein</fullName>
    </recommendedName>
</protein>
<reference evidence="4" key="1">
    <citation type="journal article" date="2017" name="bioRxiv">
        <title>Comparative analysis of the genomes of Stylophora pistillata and Acropora digitifera provides evidence for extensive differences between species of corals.</title>
        <authorList>
            <person name="Voolstra C.R."/>
            <person name="Li Y."/>
            <person name="Liew Y.J."/>
            <person name="Baumgarten S."/>
            <person name="Zoccola D."/>
            <person name="Flot J.-F."/>
            <person name="Tambutte S."/>
            <person name="Allemand D."/>
            <person name="Aranda M."/>
        </authorList>
    </citation>
    <scope>NUCLEOTIDE SEQUENCE [LARGE SCALE GENOMIC DNA]</scope>
</reference>
<dbReference type="AlphaFoldDB" id="A0A2B4R2X6"/>
<feature type="disulfide bond" evidence="1">
    <location>
        <begin position="13"/>
        <end position="30"/>
    </location>
</feature>
<dbReference type="Gene3D" id="2.10.25.10">
    <property type="entry name" value="Laminin"/>
    <property type="match status" value="1"/>
</dbReference>
<dbReference type="Proteomes" id="UP000225706">
    <property type="component" value="Unassembled WGS sequence"/>
</dbReference>
<organism evidence="3 4">
    <name type="scientific">Stylophora pistillata</name>
    <name type="common">Smooth cauliflower coral</name>
    <dbReference type="NCBI Taxonomy" id="50429"/>
    <lineage>
        <taxon>Eukaryota</taxon>
        <taxon>Metazoa</taxon>
        <taxon>Cnidaria</taxon>
        <taxon>Anthozoa</taxon>
        <taxon>Hexacorallia</taxon>
        <taxon>Scleractinia</taxon>
        <taxon>Astrocoeniina</taxon>
        <taxon>Pocilloporidae</taxon>
        <taxon>Stylophora</taxon>
    </lineage>
</organism>
<accession>A0A2B4R2X6</accession>
<keyword evidence="1" id="KW-1015">Disulfide bond</keyword>
<dbReference type="Pfam" id="PF00008">
    <property type="entry name" value="EGF"/>
    <property type="match status" value="1"/>
</dbReference>
<proteinExistence type="predicted"/>
<comment type="caution">
    <text evidence="3">The sequence shown here is derived from an EMBL/GenBank/DDBJ whole genome shotgun (WGS) entry which is preliminary data.</text>
</comment>
<evidence type="ECO:0000313" key="3">
    <source>
        <dbReference type="EMBL" id="PFX12694.1"/>
    </source>
</evidence>
<dbReference type="SUPFAM" id="SSF57196">
    <property type="entry name" value="EGF/Laminin"/>
    <property type="match status" value="1"/>
</dbReference>
<dbReference type="SMART" id="SM00181">
    <property type="entry name" value="EGF"/>
    <property type="match status" value="1"/>
</dbReference>
<dbReference type="EMBL" id="LSMT01001228">
    <property type="protein sequence ID" value="PFX12694.1"/>
    <property type="molecule type" value="Genomic_DNA"/>
</dbReference>
<feature type="disulfide bond" evidence="1">
    <location>
        <begin position="32"/>
        <end position="41"/>
    </location>
</feature>
<dbReference type="OrthoDB" id="5946752at2759"/>
<sequence length="271" mass="29651">MELFGSQCISTPCQNGGTCLANYLDDTFICHCKDDFIGEHCEKGATSCKELFEAYNFNAARLATLRFGSTPVSVYCHIGNFGCGDGVWTTVMKIDGSKNTFNYNSGYWSDKNQYNTDGGKTGFDSQETKLHTYWDTPFNTICLGMNYGGQRRFVVVNKQATSLHFLISDGHYRPTSLGRDIWKPLIGSEASLQWNCNKEGFNVGGCYHSGCAVVRIGIVSNEQNDCDSCDSRLGFGGRGSPDDSITCGNGAGSYPDNGDKNIKAMGYILVQ</sequence>